<evidence type="ECO:0000256" key="2">
    <source>
        <dbReference type="SAM" id="SignalP"/>
    </source>
</evidence>
<evidence type="ECO:0000256" key="1">
    <source>
        <dbReference type="SAM" id="MobiDB-lite"/>
    </source>
</evidence>
<protein>
    <submittedName>
        <fullName evidence="3">Uncharacterized protein</fullName>
    </submittedName>
</protein>
<reference evidence="4" key="1">
    <citation type="journal article" date="2019" name="Int. J. Syst. Evol. Microbiol.">
        <title>The Global Catalogue of Microorganisms (GCM) 10K type strain sequencing project: providing services to taxonomists for standard genome sequencing and annotation.</title>
        <authorList>
            <consortium name="The Broad Institute Genomics Platform"/>
            <consortium name="The Broad Institute Genome Sequencing Center for Infectious Disease"/>
            <person name="Wu L."/>
            <person name="Ma J."/>
        </authorList>
    </citation>
    <scope>NUCLEOTIDE SEQUENCE [LARGE SCALE GENOMIC DNA]</scope>
    <source>
        <strain evidence="4">JCM 13249</strain>
    </source>
</reference>
<dbReference type="EMBL" id="BAAALS010000007">
    <property type="protein sequence ID" value="GAA1748482.1"/>
    <property type="molecule type" value="Genomic_DNA"/>
</dbReference>
<dbReference type="PROSITE" id="PS51257">
    <property type="entry name" value="PROKAR_LIPOPROTEIN"/>
    <property type="match status" value="1"/>
</dbReference>
<feature type="compositionally biased region" description="Polar residues" evidence="1">
    <location>
        <begin position="35"/>
        <end position="52"/>
    </location>
</feature>
<sequence length="228" mass="23320">MTMRRSFAPAAATAGLCALALAACGPDNASIGTAASTDHTDQVTTAAAQGTPRSPVIPSPRPTPVAAPSASIKAATTATPAPAPTTGDPNVISFNGLHGVQIGQSVGELTAAGKLAEATHGCARQFVGVDHADPVFDHDRLAFIWAFPPLHTPEGIMVGDTKVALDEAYPNAERLTPPAGSPAFAGSFVRHPNGVAYLVLHDGQTVQKLIVGAEDAVRALYTQRLDTC</sequence>
<name>A0ABP4W9L5_9ACTN</name>
<proteinExistence type="predicted"/>
<feature type="compositionally biased region" description="Pro residues" evidence="1">
    <location>
        <begin position="55"/>
        <end position="65"/>
    </location>
</feature>
<evidence type="ECO:0000313" key="3">
    <source>
        <dbReference type="EMBL" id="GAA1748482.1"/>
    </source>
</evidence>
<feature type="compositionally biased region" description="Low complexity" evidence="1">
    <location>
        <begin position="66"/>
        <end position="86"/>
    </location>
</feature>
<comment type="caution">
    <text evidence="3">The sequence shown here is derived from an EMBL/GenBank/DDBJ whole genome shotgun (WGS) entry which is preliminary data.</text>
</comment>
<keyword evidence="2" id="KW-0732">Signal</keyword>
<accession>A0ABP4W9L5</accession>
<evidence type="ECO:0000313" key="4">
    <source>
        <dbReference type="Proteomes" id="UP001500655"/>
    </source>
</evidence>
<gene>
    <name evidence="3" type="ORF">GCM10009681_19680</name>
</gene>
<feature type="signal peptide" evidence="2">
    <location>
        <begin position="1"/>
        <end position="29"/>
    </location>
</feature>
<organism evidence="3 4">
    <name type="scientific">Luedemannella helvata</name>
    <dbReference type="NCBI Taxonomy" id="349315"/>
    <lineage>
        <taxon>Bacteria</taxon>
        <taxon>Bacillati</taxon>
        <taxon>Actinomycetota</taxon>
        <taxon>Actinomycetes</taxon>
        <taxon>Micromonosporales</taxon>
        <taxon>Micromonosporaceae</taxon>
        <taxon>Luedemannella</taxon>
    </lineage>
</organism>
<feature type="chain" id="PRO_5046768216" evidence="2">
    <location>
        <begin position="30"/>
        <end position="228"/>
    </location>
</feature>
<feature type="region of interest" description="Disordered" evidence="1">
    <location>
        <begin position="35"/>
        <end position="90"/>
    </location>
</feature>
<keyword evidence="4" id="KW-1185">Reference proteome</keyword>
<dbReference type="Proteomes" id="UP001500655">
    <property type="component" value="Unassembled WGS sequence"/>
</dbReference>